<dbReference type="EMBL" id="AOMT01000026">
    <property type="protein sequence ID" value="KDN24830.1"/>
    <property type="molecule type" value="Genomic_DNA"/>
</dbReference>
<protein>
    <recommendedName>
        <fullName evidence="3">Hemolysin</fullName>
    </recommendedName>
</protein>
<comment type="caution">
    <text evidence="1">The sequence shown here is derived from an EMBL/GenBank/DDBJ whole genome shotgun (WGS) entry which is preliminary data.</text>
</comment>
<dbReference type="Pfam" id="PF03891">
    <property type="entry name" value="DUF333"/>
    <property type="match status" value="1"/>
</dbReference>
<dbReference type="eggNOG" id="COG3042">
    <property type="taxonomic scope" value="Bacteria"/>
</dbReference>
<gene>
    <name evidence="1" type="ORF">MBO_07703</name>
</gene>
<reference evidence="1 2" key="1">
    <citation type="journal article" date="2014" name="Genome Announc.">
        <title>Draft Genome Sequence of Moraxella bovoculi Strain 237T (ATCC BAA-1259T) Isolated from a Calf with Infectious Bovine Keratoconjunctivitis.</title>
        <authorList>
            <person name="Calcutt M.J."/>
            <person name="Foecking M.F."/>
            <person name="Martin N.T."/>
            <person name="Mhlanga-Mutangadura T."/>
            <person name="Reilly T.J."/>
        </authorList>
    </citation>
    <scope>NUCLEOTIDE SEQUENCE [LARGE SCALE GENOMIC DNA]</scope>
    <source>
        <strain evidence="1 2">237</strain>
    </source>
</reference>
<organism evidence="1 2">
    <name type="scientific">Moraxella bovoculi 237</name>
    <dbReference type="NCBI Taxonomy" id="743974"/>
    <lineage>
        <taxon>Bacteria</taxon>
        <taxon>Pseudomonadati</taxon>
        <taxon>Pseudomonadota</taxon>
        <taxon>Gammaproteobacteria</taxon>
        <taxon>Moraxellales</taxon>
        <taxon>Moraxellaceae</taxon>
        <taxon>Moraxella</taxon>
    </lineage>
</organism>
<dbReference type="PANTHER" id="PTHR38008:SF2">
    <property type="entry name" value="HEMOLYSIN"/>
    <property type="match status" value="1"/>
</dbReference>
<dbReference type="OrthoDB" id="148878at2"/>
<dbReference type="PANTHER" id="PTHR38008">
    <property type="entry name" value="HEMOLYSIN-RELATED"/>
    <property type="match status" value="1"/>
</dbReference>
<name>A0A066UCK8_9GAMM</name>
<dbReference type="Proteomes" id="UP000035860">
    <property type="component" value="Unassembled WGS sequence"/>
</dbReference>
<evidence type="ECO:0000313" key="2">
    <source>
        <dbReference type="Proteomes" id="UP000035860"/>
    </source>
</evidence>
<keyword evidence="2" id="KW-1185">Reference proteome</keyword>
<dbReference type="PROSITE" id="PS51257">
    <property type="entry name" value="PROKAR_LIPOPROTEIN"/>
    <property type="match status" value="1"/>
</dbReference>
<dbReference type="InterPro" id="IPR005590">
    <property type="entry name" value="DUF333"/>
</dbReference>
<sequence length="82" mass="9031">MKKVALSMMATCLVLAGCQTIKDYNPLKKEPKADASNPASVFCVERGGKSVIKTAKDGSQYGVCQLPNGPTVEEWEFYRKHH</sequence>
<dbReference type="RefSeq" id="WP_036366359.1">
    <property type="nucleotide sequence ID" value="NZ_AOMT01000026.1"/>
</dbReference>
<dbReference type="AlphaFoldDB" id="A0A066UCK8"/>
<evidence type="ECO:0008006" key="3">
    <source>
        <dbReference type="Google" id="ProtNLM"/>
    </source>
</evidence>
<evidence type="ECO:0000313" key="1">
    <source>
        <dbReference type="EMBL" id="KDN24830.1"/>
    </source>
</evidence>
<proteinExistence type="predicted"/>
<accession>A0A066UCK8</accession>